<dbReference type="Pfam" id="PF03130">
    <property type="entry name" value="HEAT_PBS"/>
    <property type="match status" value="1"/>
</dbReference>
<dbReference type="RefSeq" id="WP_141643335.1">
    <property type="nucleotide sequence ID" value="NZ_VIFM01000054.1"/>
</dbReference>
<evidence type="ECO:0000313" key="3">
    <source>
        <dbReference type="Proteomes" id="UP000315369"/>
    </source>
</evidence>
<evidence type="ECO:0000256" key="1">
    <source>
        <dbReference type="SAM" id="MobiDB-lite"/>
    </source>
</evidence>
<dbReference type="Proteomes" id="UP000315369">
    <property type="component" value="Unassembled WGS sequence"/>
</dbReference>
<dbReference type="AlphaFoldDB" id="A0A540X128"/>
<comment type="caution">
    <text evidence="2">The sequence shown here is derived from an EMBL/GenBank/DDBJ whole genome shotgun (WGS) entry which is preliminary data.</text>
</comment>
<protein>
    <recommendedName>
        <fullName evidence="4">HEAT repeat domain-containing protein</fullName>
    </recommendedName>
</protein>
<sequence length="206" mass="22969">MKPSTKRTARRPRAPDFQAPPPELALLLGPLETGDEAARHQAAMVLLQRKDPITASHVARLLRTAADPKAREVCAWLLCSIDKGSPPVIEALLEAAEDPYEHMSVRGQSLDALRPSTSSGLNRRIFQTLIGLLEHPAVELRFWSCFALGALKHRPAIPALRKVAEEDERVNPGWWYVAEEALDAIDHIESRESPDRIPVMRRGKQD</sequence>
<evidence type="ECO:0000313" key="2">
    <source>
        <dbReference type="EMBL" id="TQF14968.1"/>
    </source>
</evidence>
<dbReference type="InterPro" id="IPR011989">
    <property type="entry name" value="ARM-like"/>
</dbReference>
<dbReference type="EMBL" id="VIFM01000054">
    <property type="protein sequence ID" value="TQF14968.1"/>
    <property type="molecule type" value="Genomic_DNA"/>
</dbReference>
<keyword evidence="3" id="KW-1185">Reference proteome</keyword>
<proteinExistence type="predicted"/>
<dbReference type="SMART" id="SM00567">
    <property type="entry name" value="EZ_HEAT"/>
    <property type="match status" value="2"/>
</dbReference>
<dbReference type="InterPro" id="IPR004155">
    <property type="entry name" value="PBS_lyase_HEAT"/>
</dbReference>
<name>A0A540X128_9BACT</name>
<dbReference type="OrthoDB" id="512096at2"/>
<dbReference type="SUPFAM" id="SSF48371">
    <property type="entry name" value="ARM repeat"/>
    <property type="match status" value="1"/>
</dbReference>
<dbReference type="InterPro" id="IPR016024">
    <property type="entry name" value="ARM-type_fold"/>
</dbReference>
<feature type="compositionally biased region" description="Basic residues" evidence="1">
    <location>
        <begin position="1"/>
        <end position="12"/>
    </location>
</feature>
<dbReference type="Gene3D" id="1.25.10.10">
    <property type="entry name" value="Leucine-rich Repeat Variant"/>
    <property type="match status" value="1"/>
</dbReference>
<accession>A0A540X128</accession>
<reference evidence="2 3" key="1">
    <citation type="submission" date="2019-06" db="EMBL/GenBank/DDBJ databases">
        <authorList>
            <person name="Livingstone P."/>
            <person name="Whitworth D."/>
        </authorList>
    </citation>
    <scope>NUCLEOTIDE SEQUENCE [LARGE SCALE GENOMIC DNA]</scope>
    <source>
        <strain evidence="2 3">AM401</strain>
    </source>
</reference>
<gene>
    <name evidence="2" type="ORF">FJV41_15900</name>
</gene>
<evidence type="ECO:0008006" key="4">
    <source>
        <dbReference type="Google" id="ProtNLM"/>
    </source>
</evidence>
<organism evidence="2 3">
    <name type="scientific">Myxococcus llanfairpwllgwyngyllgogerychwyrndrobwllllantysiliogogogochensis</name>
    <dbReference type="NCBI Taxonomy" id="2590453"/>
    <lineage>
        <taxon>Bacteria</taxon>
        <taxon>Pseudomonadati</taxon>
        <taxon>Myxococcota</taxon>
        <taxon>Myxococcia</taxon>
        <taxon>Myxococcales</taxon>
        <taxon>Cystobacterineae</taxon>
        <taxon>Myxococcaceae</taxon>
        <taxon>Myxococcus</taxon>
    </lineage>
</organism>
<feature type="region of interest" description="Disordered" evidence="1">
    <location>
        <begin position="1"/>
        <end position="23"/>
    </location>
</feature>